<dbReference type="PANTHER" id="PTHR30146">
    <property type="entry name" value="LACI-RELATED TRANSCRIPTIONAL REPRESSOR"/>
    <property type="match status" value="1"/>
</dbReference>
<organism evidence="6 7">
    <name type="scientific">Nitratireductor aquibiodomus</name>
    <dbReference type="NCBI Taxonomy" id="204799"/>
    <lineage>
        <taxon>Bacteria</taxon>
        <taxon>Pseudomonadati</taxon>
        <taxon>Pseudomonadota</taxon>
        <taxon>Alphaproteobacteria</taxon>
        <taxon>Hyphomicrobiales</taxon>
        <taxon>Phyllobacteriaceae</taxon>
        <taxon>Nitratireductor</taxon>
    </lineage>
</organism>
<dbReference type="RefSeq" id="WP_090328988.1">
    <property type="nucleotide sequence ID" value="NZ_FNSL01000001.1"/>
</dbReference>
<dbReference type="Proteomes" id="UP000199064">
    <property type="component" value="Unassembled WGS sequence"/>
</dbReference>
<reference evidence="7" key="1">
    <citation type="submission" date="2016-10" db="EMBL/GenBank/DDBJ databases">
        <authorList>
            <person name="Varghese N."/>
            <person name="Submissions S."/>
        </authorList>
    </citation>
    <scope>NUCLEOTIDE SEQUENCE [LARGE SCALE GENOMIC DNA]</scope>
    <source>
        <strain evidence="7">ES.061</strain>
    </source>
</reference>
<evidence type="ECO:0000259" key="5">
    <source>
        <dbReference type="PROSITE" id="PS50932"/>
    </source>
</evidence>
<name>A0A1H4KT54_9HYPH</name>
<keyword evidence="2" id="KW-0805">Transcription regulation</keyword>
<evidence type="ECO:0000256" key="4">
    <source>
        <dbReference type="ARBA" id="ARBA00023163"/>
    </source>
</evidence>
<evidence type="ECO:0000313" key="7">
    <source>
        <dbReference type="Proteomes" id="UP000199064"/>
    </source>
</evidence>
<dbReference type="InterPro" id="IPR010982">
    <property type="entry name" value="Lambda_DNA-bd_dom_sf"/>
</dbReference>
<dbReference type="SMART" id="SM00354">
    <property type="entry name" value="HTH_LACI"/>
    <property type="match status" value="1"/>
</dbReference>
<dbReference type="GO" id="GO:0000976">
    <property type="term" value="F:transcription cis-regulatory region binding"/>
    <property type="evidence" value="ECO:0007669"/>
    <property type="project" value="TreeGrafter"/>
</dbReference>
<dbReference type="Pfam" id="PF00356">
    <property type="entry name" value="LacI"/>
    <property type="match status" value="1"/>
</dbReference>
<evidence type="ECO:0000313" key="6">
    <source>
        <dbReference type="EMBL" id="SEB61719.1"/>
    </source>
</evidence>
<keyword evidence="7" id="KW-1185">Reference proteome</keyword>
<keyword evidence="1" id="KW-0678">Repressor</keyword>
<dbReference type="PANTHER" id="PTHR30146:SF148">
    <property type="entry name" value="HTH-TYPE TRANSCRIPTIONAL REPRESSOR PURR-RELATED"/>
    <property type="match status" value="1"/>
</dbReference>
<dbReference type="PROSITE" id="PS50932">
    <property type="entry name" value="HTH_LACI_2"/>
    <property type="match status" value="1"/>
</dbReference>
<feature type="domain" description="HTH lacI-type" evidence="5">
    <location>
        <begin position="5"/>
        <end position="59"/>
    </location>
</feature>
<keyword evidence="3" id="KW-0238">DNA-binding</keyword>
<proteinExistence type="predicted"/>
<dbReference type="InterPro" id="IPR046335">
    <property type="entry name" value="LacI/GalR-like_sensor"/>
</dbReference>
<dbReference type="Gene3D" id="1.10.260.40">
    <property type="entry name" value="lambda repressor-like DNA-binding domains"/>
    <property type="match status" value="1"/>
</dbReference>
<dbReference type="EMBL" id="FNSL01000001">
    <property type="protein sequence ID" value="SEB61719.1"/>
    <property type="molecule type" value="Genomic_DNA"/>
</dbReference>
<accession>A0A1H4KT54</accession>
<evidence type="ECO:0000256" key="3">
    <source>
        <dbReference type="ARBA" id="ARBA00023125"/>
    </source>
</evidence>
<dbReference type="InterPro" id="IPR000843">
    <property type="entry name" value="HTH_LacI"/>
</dbReference>
<dbReference type="SUPFAM" id="SSF53822">
    <property type="entry name" value="Periplasmic binding protein-like I"/>
    <property type="match status" value="1"/>
</dbReference>
<dbReference type="Pfam" id="PF13377">
    <property type="entry name" value="Peripla_BP_3"/>
    <property type="match status" value="1"/>
</dbReference>
<keyword evidence="4" id="KW-0804">Transcription</keyword>
<dbReference type="Gene3D" id="3.40.50.2300">
    <property type="match status" value="2"/>
</dbReference>
<evidence type="ECO:0000256" key="2">
    <source>
        <dbReference type="ARBA" id="ARBA00023015"/>
    </source>
</evidence>
<dbReference type="CDD" id="cd01392">
    <property type="entry name" value="HTH_LacI"/>
    <property type="match status" value="1"/>
</dbReference>
<sequence>MIARVTLKDIATATGLSVSSVSLALRGDKRFPKETLDRVRAAADRLGYIYNQGAADLRMSRNNTIAVCLGELSNPIFNDMLISAEREIHRRGRRLLLGITRESRERQADFLRQALQIGCEALLLCPAYGTTRSDLDEILVRNGQPLLPTVLFFRSIEGFAAPQVVSDEFHAGQLSARAAMDAGHRRMYWIGGGQETSASRLREAGAVSEFRRAGLEPVRILHGPTSRAFGFEAATRILSEDRADDIALLCFSDLIALGVISACHKMGRRPGADVSVIGCDDMNEVQFAVPPLTTIRTDIEHIIERAMQAAVERDEAGLITFEPKLVLRESLRVAVRT</sequence>
<dbReference type="InterPro" id="IPR028082">
    <property type="entry name" value="Peripla_BP_I"/>
</dbReference>
<protein>
    <submittedName>
        <fullName evidence="6">Transcriptional regulator, LacI family</fullName>
    </submittedName>
</protein>
<dbReference type="GO" id="GO:0003700">
    <property type="term" value="F:DNA-binding transcription factor activity"/>
    <property type="evidence" value="ECO:0007669"/>
    <property type="project" value="TreeGrafter"/>
</dbReference>
<dbReference type="SUPFAM" id="SSF47413">
    <property type="entry name" value="lambda repressor-like DNA-binding domains"/>
    <property type="match status" value="1"/>
</dbReference>
<gene>
    <name evidence="6" type="ORF">SAMN05216452_2458</name>
</gene>
<evidence type="ECO:0000256" key="1">
    <source>
        <dbReference type="ARBA" id="ARBA00022491"/>
    </source>
</evidence>
<dbReference type="AlphaFoldDB" id="A0A1H4KT54"/>